<name>A0ABN9W6W8_9DINO</name>
<organism evidence="2 3">
    <name type="scientific">Prorocentrum cordatum</name>
    <dbReference type="NCBI Taxonomy" id="2364126"/>
    <lineage>
        <taxon>Eukaryota</taxon>
        <taxon>Sar</taxon>
        <taxon>Alveolata</taxon>
        <taxon>Dinophyceae</taxon>
        <taxon>Prorocentrales</taxon>
        <taxon>Prorocentraceae</taxon>
        <taxon>Prorocentrum</taxon>
    </lineage>
</organism>
<protein>
    <submittedName>
        <fullName evidence="2">Uncharacterized protein</fullName>
    </submittedName>
</protein>
<evidence type="ECO:0000313" key="3">
    <source>
        <dbReference type="Proteomes" id="UP001189429"/>
    </source>
</evidence>
<sequence>MTLRTCEVTIDHATERTRDRTHRGQSGPGDEACHSHAPWDAGTGRLAETEEFLGTKDQKSDDHDVLHGSGGAARRIPRFVPIGRQGYALCDAVNKQFYTGYAAEVDRLLDAAGEMI</sequence>
<feature type="compositionally biased region" description="Basic and acidic residues" evidence="1">
    <location>
        <begin position="9"/>
        <end position="18"/>
    </location>
</feature>
<feature type="region of interest" description="Disordered" evidence="1">
    <location>
        <begin position="1"/>
        <end position="70"/>
    </location>
</feature>
<reference evidence="2" key="1">
    <citation type="submission" date="2023-10" db="EMBL/GenBank/DDBJ databases">
        <authorList>
            <person name="Chen Y."/>
            <person name="Shah S."/>
            <person name="Dougan E. K."/>
            <person name="Thang M."/>
            <person name="Chan C."/>
        </authorList>
    </citation>
    <scope>NUCLEOTIDE SEQUENCE [LARGE SCALE GENOMIC DNA]</scope>
</reference>
<keyword evidence="3" id="KW-1185">Reference proteome</keyword>
<comment type="caution">
    <text evidence="2">The sequence shown here is derived from an EMBL/GenBank/DDBJ whole genome shotgun (WGS) entry which is preliminary data.</text>
</comment>
<gene>
    <name evidence="2" type="ORF">PCOR1329_LOCUS63496</name>
</gene>
<evidence type="ECO:0000256" key="1">
    <source>
        <dbReference type="SAM" id="MobiDB-lite"/>
    </source>
</evidence>
<accession>A0ABN9W6W8</accession>
<evidence type="ECO:0000313" key="2">
    <source>
        <dbReference type="EMBL" id="CAK0880333.1"/>
    </source>
</evidence>
<dbReference type="EMBL" id="CAUYUJ010018059">
    <property type="protein sequence ID" value="CAK0880333.1"/>
    <property type="molecule type" value="Genomic_DNA"/>
</dbReference>
<proteinExistence type="predicted"/>
<dbReference type="Proteomes" id="UP001189429">
    <property type="component" value="Unassembled WGS sequence"/>
</dbReference>
<feature type="compositionally biased region" description="Basic and acidic residues" evidence="1">
    <location>
        <begin position="53"/>
        <end position="66"/>
    </location>
</feature>